<keyword evidence="4" id="KW-1185">Reference proteome</keyword>
<feature type="domain" description="Myb-like" evidence="2">
    <location>
        <begin position="185"/>
        <end position="258"/>
    </location>
</feature>
<dbReference type="InterPro" id="IPR001005">
    <property type="entry name" value="SANT/Myb"/>
</dbReference>
<name>A0A397V4X3_9GLOM</name>
<dbReference type="Pfam" id="PF13837">
    <property type="entry name" value="Myb_DNA-bind_4"/>
    <property type="match status" value="1"/>
</dbReference>
<proteinExistence type="predicted"/>
<comment type="caution">
    <text evidence="3">The sequence shown here is derived from an EMBL/GenBank/DDBJ whole genome shotgun (WGS) entry which is preliminary data.</text>
</comment>
<sequence>MTKRKKAITPLAPKTSASKMLAPKPLAPKPLVNNPLSSEPLTPVIHPTPLTNLTNNFSSQQRQFLTTQLQTDSLNEITSKYNELLKIRSFNISRDQENSSLFSPIAINPTSSSVSTAPYNSTSSSVSIAPYNSTSSISTAPYDLTSSTAPYNSTTSISTAPYNLTPTSISAAPYNSTSTFITSNTSSRSANRWTSLETRMLIDEVGSHQEMLKNVRDPREKGRIWDMITSNIQTSDTASLVLKERTKASIQQKWDALLQKYRDIKDRIASTGEEAIQNDWEFFDDMDIYLRRDPSVTAPITSDSICGIKRKVQESTEDQDDDDNETKKRKSTRSEDKSNIEKIQGLIKEQTEVITEIIRDQYLHASEMQQKHHDEQMDIFKQFLLKF</sequence>
<evidence type="ECO:0000259" key="2">
    <source>
        <dbReference type="PROSITE" id="PS50090"/>
    </source>
</evidence>
<gene>
    <name evidence="3" type="ORF">C2G38_2189232</name>
</gene>
<feature type="region of interest" description="Disordered" evidence="1">
    <location>
        <begin position="311"/>
        <end position="342"/>
    </location>
</feature>
<evidence type="ECO:0000256" key="1">
    <source>
        <dbReference type="SAM" id="MobiDB-lite"/>
    </source>
</evidence>
<dbReference type="PANTHER" id="PTHR47595">
    <property type="entry name" value="HEAT SHOCK 70 KDA PROTEIN 14"/>
    <property type="match status" value="1"/>
</dbReference>
<dbReference type="PROSITE" id="PS50090">
    <property type="entry name" value="MYB_LIKE"/>
    <property type="match status" value="1"/>
</dbReference>
<feature type="compositionally biased region" description="Acidic residues" evidence="1">
    <location>
        <begin position="315"/>
        <end position="324"/>
    </location>
</feature>
<evidence type="ECO:0000313" key="3">
    <source>
        <dbReference type="EMBL" id="RIB16678.1"/>
    </source>
</evidence>
<dbReference type="PANTHER" id="PTHR47595:SF1">
    <property type="entry name" value="MYB_SANT-LIKE DNA-BINDING DOMAIN-CONTAINING PROTEIN"/>
    <property type="match status" value="1"/>
</dbReference>
<organism evidence="3 4">
    <name type="scientific">Gigaspora rosea</name>
    <dbReference type="NCBI Taxonomy" id="44941"/>
    <lineage>
        <taxon>Eukaryota</taxon>
        <taxon>Fungi</taxon>
        <taxon>Fungi incertae sedis</taxon>
        <taxon>Mucoromycota</taxon>
        <taxon>Glomeromycotina</taxon>
        <taxon>Glomeromycetes</taxon>
        <taxon>Diversisporales</taxon>
        <taxon>Gigasporaceae</taxon>
        <taxon>Gigaspora</taxon>
    </lineage>
</organism>
<dbReference type="AlphaFoldDB" id="A0A397V4X3"/>
<reference evidence="3 4" key="1">
    <citation type="submission" date="2018-06" db="EMBL/GenBank/DDBJ databases">
        <title>Comparative genomics reveals the genomic features of Rhizophagus irregularis, R. cerebriforme, R. diaphanum and Gigaspora rosea, and their symbiotic lifestyle signature.</title>
        <authorList>
            <person name="Morin E."/>
            <person name="San Clemente H."/>
            <person name="Chen E.C.H."/>
            <person name="De La Providencia I."/>
            <person name="Hainaut M."/>
            <person name="Kuo A."/>
            <person name="Kohler A."/>
            <person name="Murat C."/>
            <person name="Tang N."/>
            <person name="Roy S."/>
            <person name="Loubradou J."/>
            <person name="Henrissat B."/>
            <person name="Grigoriev I.V."/>
            <person name="Corradi N."/>
            <person name="Roux C."/>
            <person name="Martin F.M."/>
        </authorList>
    </citation>
    <scope>NUCLEOTIDE SEQUENCE [LARGE SCALE GENOMIC DNA]</scope>
    <source>
        <strain evidence="3 4">DAOM 194757</strain>
    </source>
</reference>
<dbReference type="InterPro" id="IPR044822">
    <property type="entry name" value="Myb_DNA-bind_4"/>
</dbReference>
<dbReference type="Proteomes" id="UP000266673">
    <property type="component" value="Unassembled WGS sequence"/>
</dbReference>
<protein>
    <recommendedName>
        <fullName evidence="2">Myb-like domain-containing protein</fullName>
    </recommendedName>
</protein>
<evidence type="ECO:0000313" key="4">
    <source>
        <dbReference type="Proteomes" id="UP000266673"/>
    </source>
</evidence>
<feature type="region of interest" description="Disordered" evidence="1">
    <location>
        <begin position="1"/>
        <end position="24"/>
    </location>
</feature>
<dbReference type="EMBL" id="QKWP01000657">
    <property type="protein sequence ID" value="RIB16678.1"/>
    <property type="molecule type" value="Genomic_DNA"/>
</dbReference>
<accession>A0A397V4X3</accession>
<dbReference type="OrthoDB" id="2377626at2759"/>